<evidence type="ECO:0000313" key="5">
    <source>
        <dbReference type="EMBL" id="EDM25590.1"/>
    </source>
</evidence>
<dbReference type="GO" id="GO:0022857">
    <property type="term" value="F:transmembrane transporter activity"/>
    <property type="evidence" value="ECO:0007669"/>
    <property type="project" value="InterPro"/>
</dbReference>
<sequence>MKNLKDYGIVTAAYWSFMLTDGALRMLCLLYFHSKGFTAVELAFMFLLYELCGVLTNLFGGWYAQRKGLRQSLISGLALQVFALSALSQLSDSWKPALSLAFVMGAQAFAGIAKDLTKMSSKTAVKFLVSDSSSKLFKWTAILTGSKNAVKGFGFFFGAFLLQNWGFSTSLIIMALGIALILATVLLKLKGDLGQVKSKDRLKDFFNQGREINLLAAARVFLFGARDIWFVVAVPVFFHEYLHWSFTQVGTFHAVWVIAYGAVQSSAPKLLKSADGSKEDKNKAFKLSLTLCISMSLIIAGSAIFDYNSYILVGGLMLFGFFFALNSSFHSYLILSFSKSDKAAMSVGFYYMANAIGRLFGTLLSGILYQVGGLMACLIGSLSFLVITSFISKKLNSQK</sequence>
<dbReference type="PANTHER" id="PTHR23547:SF1">
    <property type="entry name" value="MAJOR FACILITATOR SUPERFAMILY MFS_1"/>
    <property type="match status" value="1"/>
</dbReference>
<feature type="transmembrane region" description="Helical" evidence="4">
    <location>
        <begin position="167"/>
        <end position="191"/>
    </location>
</feature>
<dbReference type="InterPro" id="IPR011701">
    <property type="entry name" value="MFS"/>
</dbReference>
<organism evidence="5 6">
    <name type="scientific">Lentisphaera araneosa HTCC2155</name>
    <dbReference type="NCBI Taxonomy" id="313628"/>
    <lineage>
        <taxon>Bacteria</taxon>
        <taxon>Pseudomonadati</taxon>
        <taxon>Lentisphaerota</taxon>
        <taxon>Lentisphaeria</taxon>
        <taxon>Lentisphaerales</taxon>
        <taxon>Lentisphaeraceae</taxon>
        <taxon>Lentisphaera</taxon>
    </lineage>
</organism>
<keyword evidence="1 4" id="KW-0812">Transmembrane</keyword>
<dbReference type="RefSeq" id="WP_007280633.1">
    <property type="nucleotide sequence ID" value="NZ_ABCK01000027.1"/>
</dbReference>
<protein>
    <submittedName>
        <fullName evidence="5">Multidrug-efflux transporter</fullName>
    </submittedName>
</protein>
<evidence type="ECO:0000256" key="4">
    <source>
        <dbReference type="SAM" id="Phobius"/>
    </source>
</evidence>
<reference evidence="5 6" key="1">
    <citation type="journal article" date="2010" name="J. Bacteriol.">
        <title>Genome sequence of Lentisphaera araneosa HTCC2155T, the type species of the order Lentisphaerales in the phylum Lentisphaerae.</title>
        <authorList>
            <person name="Thrash J.C."/>
            <person name="Cho J.C."/>
            <person name="Vergin K.L."/>
            <person name="Morris R.M."/>
            <person name="Giovannoni S.J."/>
        </authorList>
    </citation>
    <scope>NUCLEOTIDE SEQUENCE [LARGE SCALE GENOMIC DNA]</scope>
    <source>
        <strain evidence="5 6">HTCC2155</strain>
    </source>
</reference>
<feature type="transmembrane region" description="Helical" evidence="4">
    <location>
        <begin position="311"/>
        <end position="335"/>
    </location>
</feature>
<dbReference type="InterPro" id="IPR036259">
    <property type="entry name" value="MFS_trans_sf"/>
</dbReference>
<dbReference type="SUPFAM" id="SSF103473">
    <property type="entry name" value="MFS general substrate transporter"/>
    <property type="match status" value="1"/>
</dbReference>
<feature type="transmembrane region" description="Helical" evidence="4">
    <location>
        <begin position="347"/>
        <end position="367"/>
    </location>
</feature>
<keyword evidence="2 4" id="KW-1133">Transmembrane helix</keyword>
<keyword evidence="3 4" id="KW-0472">Membrane</keyword>
<keyword evidence="6" id="KW-1185">Reference proteome</keyword>
<evidence type="ECO:0000256" key="2">
    <source>
        <dbReference type="ARBA" id="ARBA00022989"/>
    </source>
</evidence>
<feature type="transmembrane region" description="Helical" evidence="4">
    <location>
        <begin position="212"/>
        <end position="238"/>
    </location>
</feature>
<dbReference type="AlphaFoldDB" id="A6DS15"/>
<name>A6DS15_9BACT</name>
<gene>
    <name evidence="5" type="ORF">LNTAR_08206</name>
</gene>
<dbReference type="InterPro" id="IPR047769">
    <property type="entry name" value="MFS_ArsJ"/>
</dbReference>
<dbReference type="NCBIfam" id="NF033734">
    <property type="entry name" value="MFS_ArsJ"/>
    <property type="match status" value="1"/>
</dbReference>
<dbReference type="Pfam" id="PF07690">
    <property type="entry name" value="MFS_1"/>
    <property type="match status" value="1"/>
</dbReference>
<feature type="transmembrane region" description="Helical" evidence="4">
    <location>
        <begin position="284"/>
        <end position="305"/>
    </location>
</feature>
<dbReference type="EMBL" id="ABCK01000027">
    <property type="protein sequence ID" value="EDM25590.1"/>
    <property type="molecule type" value="Genomic_DNA"/>
</dbReference>
<dbReference type="Proteomes" id="UP000004947">
    <property type="component" value="Unassembled WGS sequence"/>
</dbReference>
<comment type="caution">
    <text evidence="5">The sequence shown here is derived from an EMBL/GenBank/DDBJ whole genome shotgun (WGS) entry which is preliminary data.</text>
</comment>
<dbReference type="PANTHER" id="PTHR23547">
    <property type="entry name" value="MAJOR FACILITATOR SUPERFAMILY DOMAIN, GENERAL SUBSTRATE TRANSPORTER"/>
    <property type="match status" value="1"/>
</dbReference>
<dbReference type="STRING" id="313628.LNTAR_08206"/>
<evidence type="ECO:0000256" key="1">
    <source>
        <dbReference type="ARBA" id="ARBA00022692"/>
    </source>
</evidence>
<feature type="transmembrane region" description="Helical" evidence="4">
    <location>
        <begin position="39"/>
        <end position="60"/>
    </location>
</feature>
<proteinExistence type="predicted"/>
<feature type="transmembrane region" description="Helical" evidence="4">
    <location>
        <begin position="373"/>
        <end position="391"/>
    </location>
</feature>
<evidence type="ECO:0000256" key="3">
    <source>
        <dbReference type="ARBA" id="ARBA00023136"/>
    </source>
</evidence>
<dbReference type="OrthoDB" id="186809at2"/>
<evidence type="ECO:0000313" key="6">
    <source>
        <dbReference type="Proteomes" id="UP000004947"/>
    </source>
</evidence>
<dbReference type="Gene3D" id="1.20.1250.20">
    <property type="entry name" value="MFS general substrate transporter like domains"/>
    <property type="match status" value="2"/>
</dbReference>
<accession>A6DS15</accession>
<feature type="transmembrane region" description="Helical" evidence="4">
    <location>
        <begin position="12"/>
        <end position="33"/>
    </location>
</feature>
<dbReference type="eggNOG" id="COG2223">
    <property type="taxonomic scope" value="Bacteria"/>
</dbReference>
<feature type="transmembrane region" description="Helical" evidence="4">
    <location>
        <begin position="244"/>
        <end position="263"/>
    </location>
</feature>
<feature type="transmembrane region" description="Helical" evidence="4">
    <location>
        <begin position="72"/>
        <end position="91"/>
    </location>
</feature>